<sequence length="480" mass="49453">MRAGTAVRGAIGCCVTLAALALSPATSTAEPSAVGAELPADLVVAIERDLQLTPQQYLNRAAQSQRLADFAVFARIAYPSAFAGVHMDGDRAVVSLADGASTADARQVAKQAGFDVAMVADSEAALRDRRTAFEQWLAAQPDAVADNIRSYGIDVAHNALAVHQVKDTRFPRELGTIRSVAASGPKTGPDTTPPGPGVLATTPESPYIGGTPYGVAHGDNTPRCTLGFNGTDSAGNTVNITAGHCNPGNWFDPAARVQGTHRIYDMQGGQRGEAIGEFDVSELGPHDYAVVRILDEYAPRFRNNLVSVQEIDAPQPSIPSGSGGSAGLPPAGSSGVQSGSSAPAGLVPVAMTDDKTLHIEGTAEAVDGADVCKMGIITGFACGKVTGVGQKLITKGVPGDENRGVAIEDMFTTNLCTHRGDSGGPVFTLTEQGAQAMGMTSSGSPDTDQPAPVCGPNPLHVAQPINTVLQQHEGLSVRTK</sequence>
<dbReference type="PROSITE" id="PS00135">
    <property type="entry name" value="TRYPSIN_SER"/>
    <property type="match status" value="1"/>
</dbReference>
<feature type="compositionally biased region" description="Low complexity" evidence="1">
    <location>
        <begin position="327"/>
        <end position="344"/>
    </location>
</feature>
<evidence type="ECO:0000256" key="1">
    <source>
        <dbReference type="SAM" id="MobiDB-lite"/>
    </source>
</evidence>
<evidence type="ECO:0000313" key="4">
    <source>
        <dbReference type="Proteomes" id="UP000255355"/>
    </source>
</evidence>
<dbReference type="AlphaFoldDB" id="A0A370H1Q9"/>
<dbReference type="Gene3D" id="2.40.10.10">
    <property type="entry name" value="Trypsin-like serine proteases"/>
    <property type="match status" value="2"/>
</dbReference>
<dbReference type="CDD" id="cd21112">
    <property type="entry name" value="alphaLP-like"/>
    <property type="match status" value="1"/>
</dbReference>
<dbReference type="PROSITE" id="PS00134">
    <property type="entry name" value="TRYPSIN_HIS"/>
    <property type="match status" value="1"/>
</dbReference>
<organism evidence="3 4">
    <name type="scientific">Nocardia mexicana</name>
    <dbReference type="NCBI Taxonomy" id="279262"/>
    <lineage>
        <taxon>Bacteria</taxon>
        <taxon>Bacillati</taxon>
        <taxon>Actinomycetota</taxon>
        <taxon>Actinomycetes</taxon>
        <taxon>Mycobacteriales</taxon>
        <taxon>Nocardiaceae</taxon>
        <taxon>Nocardia</taxon>
    </lineage>
</organism>
<feature type="chain" id="PRO_5016562991" description="Trypsin" evidence="2">
    <location>
        <begin position="30"/>
        <end position="480"/>
    </location>
</feature>
<accession>A0A370H1Q9</accession>
<dbReference type="InterPro" id="IPR009003">
    <property type="entry name" value="Peptidase_S1_PA"/>
</dbReference>
<dbReference type="SUPFAM" id="SSF50494">
    <property type="entry name" value="Trypsin-like serine proteases"/>
    <property type="match status" value="1"/>
</dbReference>
<dbReference type="STRING" id="1210089.GCA_001613165_02380"/>
<feature type="compositionally biased region" description="Polar residues" evidence="1">
    <location>
        <begin position="437"/>
        <end position="447"/>
    </location>
</feature>
<reference evidence="3 4" key="1">
    <citation type="submission" date="2018-07" db="EMBL/GenBank/DDBJ databases">
        <title>Genomic Encyclopedia of Type Strains, Phase IV (KMG-IV): sequencing the most valuable type-strain genomes for metagenomic binning, comparative biology and taxonomic classification.</title>
        <authorList>
            <person name="Goeker M."/>
        </authorList>
    </citation>
    <scope>NUCLEOTIDE SEQUENCE [LARGE SCALE GENOMIC DNA]</scope>
    <source>
        <strain evidence="3 4">DSM 44952</strain>
    </source>
</reference>
<dbReference type="InterPro" id="IPR033116">
    <property type="entry name" value="TRYPSIN_SER"/>
</dbReference>
<evidence type="ECO:0000313" key="3">
    <source>
        <dbReference type="EMBL" id="RDI49777.1"/>
    </source>
</evidence>
<protein>
    <recommendedName>
        <fullName evidence="5">Trypsin</fullName>
    </recommendedName>
</protein>
<proteinExistence type="predicted"/>
<evidence type="ECO:0008006" key="5">
    <source>
        <dbReference type="Google" id="ProtNLM"/>
    </source>
</evidence>
<evidence type="ECO:0000256" key="2">
    <source>
        <dbReference type="SAM" id="SignalP"/>
    </source>
</evidence>
<dbReference type="RefSeq" id="WP_068018047.1">
    <property type="nucleotide sequence ID" value="NZ_QQAZ01000006.1"/>
</dbReference>
<gene>
    <name evidence="3" type="ORF">DFR68_106214</name>
</gene>
<dbReference type="GO" id="GO:0006508">
    <property type="term" value="P:proteolysis"/>
    <property type="evidence" value="ECO:0007669"/>
    <property type="project" value="InterPro"/>
</dbReference>
<dbReference type="OrthoDB" id="8781117at2"/>
<dbReference type="Proteomes" id="UP000255355">
    <property type="component" value="Unassembled WGS sequence"/>
</dbReference>
<dbReference type="EMBL" id="QQAZ01000006">
    <property type="protein sequence ID" value="RDI49777.1"/>
    <property type="molecule type" value="Genomic_DNA"/>
</dbReference>
<dbReference type="Gene3D" id="3.30.300.50">
    <property type="match status" value="1"/>
</dbReference>
<feature type="region of interest" description="Disordered" evidence="1">
    <location>
        <begin position="437"/>
        <end position="457"/>
    </location>
</feature>
<dbReference type="InterPro" id="IPR043504">
    <property type="entry name" value="Peptidase_S1_PA_chymotrypsin"/>
</dbReference>
<keyword evidence="4" id="KW-1185">Reference proteome</keyword>
<feature type="region of interest" description="Disordered" evidence="1">
    <location>
        <begin position="313"/>
        <end position="344"/>
    </location>
</feature>
<comment type="caution">
    <text evidence="3">The sequence shown here is derived from an EMBL/GenBank/DDBJ whole genome shotgun (WGS) entry which is preliminary data.</text>
</comment>
<keyword evidence="2" id="KW-0732">Signal</keyword>
<name>A0A370H1Q9_9NOCA</name>
<feature type="region of interest" description="Disordered" evidence="1">
    <location>
        <begin position="180"/>
        <end position="199"/>
    </location>
</feature>
<dbReference type="GO" id="GO:0004252">
    <property type="term" value="F:serine-type endopeptidase activity"/>
    <property type="evidence" value="ECO:0007669"/>
    <property type="project" value="InterPro"/>
</dbReference>
<dbReference type="InterPro" id="IPR018114">
    <property type="entry name" value="TRYPSIN_HIS"/>
</dbReference>
<dbReference type="InterPro" id="IPR035070">
    <property type="entry name" value="Streptogrisin_prodomain"/>
</dbReference>
<feature type="signal peptide" evidence="2">
    <location>
        <begin position="1"/>
        <end position="29"/>
    </location>
</feature>